<keyword evidence="3" id="KW-1003">Cell membrane</keyword>
<protein>
    <recommendedName>
        <fullName evidence="14">Cytochrome c assembly protein domain-containing protein</fullName>
    </recommendedName>
</protein>
<dbReference type="AlphaFoldDB" id="A0A0F9X8F8"/>
<dbReference type="PANTHER" id="PTHR43653">
    <property type="entry name" value="CYTOCHROME C ASSEMBLY PROTEIN-RELATED"/>
    <property type="match status" value="1"/>
</dbReference>
<keyword evidence="7 10" id="KW-1133">Transmembrane helix</keyword>
<feature type="transmembrane region" description="Helical" evidence="10">
    <location>
        <begin position="97"/>
        <end position="115"/>
    </location>
</feature>
<comment type="caution">
    <text evidence="13">The sequence shown here is derived from an EMBL/GenBank/DDBJ whole genome shotgun (WGS) entry which is preliminary data.</text>
</comment>
<accession>A0A0F9X8F8</accession>
<feature type="transmembrane region" description="Helical" evidence="10">
    <location>
        <begin position="431"/>
        <end position="454"/>
    </location>
</feature>
<dbReference type="InterPro" id="IPR003568">
    <property type="entry name" value="Cyt_c_biogenesis_CcmF"/>
</dbReference>
<keyword evidence="4" id="KW-0997">Cell inner membrane</keyword>
<evidence type="ECO:0000313" key="13">
    <source>
        <dbReference type="EMBL" id="KKN87878.1"/>
    </source>
</evidence>
<feature type="transmembrane region" description="Helical" evidence="10">
    <location>
        <begin position="535"/>
        <end position="555"/>
    </location>
</feature>
<feature type="transmembrane region" description="Helical" evidence="10">
    <location>
        <begin position="400"/>
        <end position="419"/>
    </location>
</feature>
<evidence type="ECO:0000256" key="7">
    <source>
        <dbReference type="ARBA" id="ARBA00022989"/>
    </source>
</evidence>
<feature type="transmembrane region" description="Helical" evidence="10">
    <location>
        <begin position="6"/>
        <end position="24"/>
    </location>
</feature>
<comment type="similarity">
    <text evidence="2">Belongs to the CcmF/CycK/Ccl1/NrfE/CcsA family.</text>
</comment>
<dbReference type="Pfam" id="PF16327">
    <property type="entry name" value="CcmF_C"/>
    <property type="match status" value="1"/>
</dbReference>
<evidence type="ECO:0000256" key="2">
    <source>
        <dbReference type="ARBA" id="ARBA00009186"/>
    </source>
</evidence>
<proteinExistence type="inferred from homology"/>
<sequence length="694" mass="75306">MTTVELGNYSLAFAMLAGCVGIFGSIGSRRLDSPSLLGVARASIHWLTALLTISCAALMVAILRDDFALTYVAGYSERALPLGYKISAFWAGQPGSLLLWAWMLAVMSSIVAIVIRKSPAATQAPTLGILAAACGLFPALMLFFAKANPFYLSGIVPPDGSGMVPLLQDPAMIAHPPLLFLGYAGLTIPFALAFGALIGGRTDAGWIPAARRWTLAAWLFLTAGIILGAEWAYVELGWGGYWKWDAVENASLLPWFTATALIHSLIVQQRRGMLKIWNASLAALSYFLCIFATFVTRSGIIASVHAFEKGDALSPIGWFFLITMIVMILGVVGVMLWRRRLLKSHRPLENLISFESGVLTANVLLTVMMATTLIGTMFPVLSKLVTGESIGVDEKFYNTVILPMFIALFVLMGAGPALQFAKARRGVGRRLAIPGIAALLAGAATAIATAPAWLEMSGMSWVFWKTWEAWKAWVAYWMPCVWMTVSVAVATLVVVGIADDFLRNLAAKLGDRSQDVVVTMGRVLRGNLRRYGGQLTHLGVVMMLLGVAASSLFSIEKKLALRIGESAELGRYTLRLESVDEIRKDNYQALAARVAVSGPDGLQSILGPEIRQYFKFDELNREVAIDTGLREDVYLTFLGAEDGGRLVFIHARVNPMVLWIWIGSIAMAVGSGVCLFSRRRRAAPQVTEADGEVQ</sequence>
<feature type="transmembrane region" description="Helical" evidence="10">
    <location>
        <begin position="279"/>
        <end position="304"/>
    </location>
</feature>
<dbReference type="PRINTS" id="PR01410">
    <property type="entry name" value="CCBIOGENESIS"/>
</dbReference>
<feature type="transmembrane region" description="Helical" evidence="10">
    <location>
        <begin position="358"/>
        <end position="380"/>
    </location>
</feature>
<evidence type="ECO:0000256" key="3">
    <source>
        <dbReference type="ARBA" id="ARBA00022475"/>
    </source>
</evidence>
<keyword evidence="8 10" id="KW-0472">Membrane</keyword>
<feature type="transmembrane region" description="Helical" evidence="10">
    <location>
        <begin position="656"/>
        <end position="676"/>
    </location>
</feature>
<organism evidence="13">
    <name type="scientific">marine sediment metagenome</name>
    <dbReference type="NCBI Taxonomy" id="412755"/>
    <lineage>
        <taxon>unclassified sequences</taxon>
        <taxon>metagenomes</taxon>
        <taxon>ecological metagenomes</taxon>
    </lineage>
</organism>
<reference evidence="13" key="1">
    <citation type="journal article" date="2015" name="Nature">
        <title>Complex archaea that bridge the gap between prokaryotes and eukaryotes.</title>
        <authorList>
            <person name="Spang A."/>
            <person name="Saw J.H."/>
            <person name="Jorgensen S.L."/>
            <person name="Zaremba-Niedzwiedzka K."/>
            <person name="Martijn J."/>
            <person name="Lind A.E."/>
            <person name="van Eijk R."/>
            <person name="Schleper C."/>
            <person name="Guy L."/>
            <person name="Ettema T.J."/>
        </authorList>
    </citation>
    <scope>NUCLEOTIDE SEQUENCE</scope>
</reference>
<gene>
    <name evidence="13" type="ORF">LCGC14_0254090</name>
</gene>
<dbReference type="GO" id="GO:0020037">
    <property type="term" value="F:heme binding"/>
    <property type="evidence" value="ECO:0007669"/>
    <property type="project" value="InterPro"/>
</dbReference>
<dbReference type="PANTHER" id="PTHR43653:SF1">
    <property type="entry name" value="CYTOCHROME C-TYPE BIOGENESIS PROTEIN CCMF"/>
    <property type="match status" value="1"/>
</dbReference>
<comment type="subcellular location">
    <subcellularLocation>
        <location evidence="1">Cell inner membrane</location>
        <topology evidence="1">Multi-pass membrane protein</topology>
    </subcellularLocation>
</comment>
<dbReference type="InterPro" id="IPR032523">
    <property type="entry name" value="CcmF_C"/>
</dbReference>
<dbReference type="InterPro" id="IPR003567">
    <property type="entry name" value="Cyt_c_biogenesis"/>
</dbReference>
<dbReference type="PRINTS" id="PR01411">
    <property type="entry name" value="CCMFBIOGNSIS"/>
</dbReference>
<feature type="domain" description="Cytochrome c-type biogenesis protein CcmF C-terminal" evidence="12">
    <location>
        <begin position="321"/>
        <end position="678"/>
    </location>
</feature>
<feature type="transmembrane region" description="Helical" evidence="10">
    <location>
        <begin position="127"/>
        <end position="145"/>
    </location>
</feature>
<feature type="transmembrane region" description="Helical" evidence="10">
    <location>
        <begin position="180"/>
        <end position="200"/>
    </location>
</feature>
<evidence type="ECO:0008006" key="14">
    <source>
        <dbReference type="Google" id="ProtNLM"/>
    </source>
</evidence>
<evidence type="ECO:0000259" key="11">
    <source>
        <dbReference type="Pfam" id="PF01578"/>
    </source>
</evidence>
<evidence type="ECO:0000256" key="6">
    <source>
        <dbReference type="ARBA" id="ARBA00022748"/>
    </source>
</evidence>
<dbReference type="Pfam" id="PF01578">
    <property type="entry name" value="Cytochrom_C_asm"/>
    <property type="match status" value="1"/>
</dbReference>
<feature type="transmembrane region" description="Helical" evidence="10">
    <location>
        <begin position="212"/>
        <end position="234"/>
    </location>
</feature>
<feature type="transmembrane region" description="Helical" evidence="10">
    <location>
        <begin position="474"/>
        <end position="498"/>
    </location>
</feature>
<keyword evidence="6" id="KW-0201">Cytochrome c-type biogenesis</keyword>
<dbReference type="GO" id="GO:0015232">
    <property type="term" value="F:heme transmembrane transporter activity"/>
    <property type="evidence" value="ECO:0007669"/>
    <property type="project" value="InterPro"/>
</dbReference>
<dbReference type="GO" id="GO:0017004">
    <property type="term" value="P:cytochrome complex assembly"/>
    <property type="evidence" value="ECO:0007669"/>
    <property type="project" value="UniProtKB-KW"/>
</dbReference>
<keyword evidence="5 10" id="KW-0812">Transmembrane</keyword>
<feature type="transmembrane region" description="Helical" evidence="10">
    <location>
        <begin position="44"/>
        <end position="63"/>
    </location>
</feature>
<feature type="transmembrane region" description="Helical" evidence="10">
    <location>
        <begin position="316"/>
        <end position="337"/>
    </location>
</feature>
<dbReference type="GO" id="GO:0005886">
    <property type="term" value="C:plasma membrane"/>
    <property type="evidence" value="ECO:0007669"/>
    <property type="project" value="UniProtKB-SubCell"/>
</dbReference>
<evidence type="ECO:0000256" key="4">
    <source>
        <dbReference type="ARBA" id="ARBA00022519"/>
    </source>
</evidence>
<evidence type="ECO:0000256" key="9">
    <source>
        <dbReference type="ARBA" id="ARBA00037230"/>
    </source>
</evidence>
<evidence type="ECO:0000256" key="5">
    <source>
        <dbReference type="ARBA" id="ARBA00022692"/>
    </source>
</evidence>
<evidence type="ECO:0000259" key="12">
    <source>
        <dbReference type="Pfam" id="PF16327"/>
    </source>
</evidence>
<dbReference type="InterPro" id="IPR002541">
    <property type="entry name" value="Cyt_c_assembly"/>
</dbReference>
<dbReference type="EMBL" id="LAZR01000133">
    <property type="protein sequence ID" value="KKN87878.1"/>
    <property type="molecule type" value="Genomic_DNA"/>
</dbReference>
<feature type="transmembrane region" description="Helical" evidence="10">
    <location>
        <begin position="246"/>
        <end position="267"/>
    </location>
</feature>
<feature type="domain" description="Cytochrome c assembly protein" evidence="11">
    <location>
        <begin position="92"/>
        <end position="298"/>
    </location>
</feature>
<evidence type="ECO:0000256" key="10">
    <source>
        <dbReference type="SAM" id="Phobius"/>
    </source>
</evidence>
<name>A0A0F9X8F8_9ZZZZ</name>
<comment type="function">
    <text evidence="9">Required for the biogenesis of c-type cytochromes. Possible subunit of a heme lyase.</text>
</comment>
<evidence type="ECO:0000256" key="1">
    <source>
        <dbReference type="ARBA" id="ARBA00004429"/>
    </source>
</evidence>
<evidence type="ECO:0000256" key="8">
    <source>
        <dbReference type="ARBA" id="ARBA00023136"/>
    </source>
</evidence>